<feature type="transmembrane region" description="Helical" evidence="8">
    <location>
        <begin position="456"/>
        <end position="476"/>
    </location>
</feature>
<evidence type="ECO:0000259" key="9">
    <source>
        <dbReference type="PROSITE" id="PS50845"/>
    </source>
</evidence>
<dbReference type="PROSITE" id="PS50845">
    <property type="entry name" value="RETICULON"/>
    <property type="match status" value="1"/>
</dbReference>
<dbReference type="InterPro" id="IPR050177">
    <property type="entry name" value="Lipid_A_modif_metabolic_enz"/>
</dbReference>
<dbReference type="GO" id="GO:0016616">
    <property type="term" value="F:oxidoreductase activity, acting on the CH-OH group of donors, NAD or NADP as acceptor"/>
    <property type="evidence" value="ECO:0007669"/>
    <property type="project" value="InterPro"/>
</dbReference>
<feature type="transmembrane region" description="Helical" evidence="8">
    <location>
        <begin position="434"/>
        <end position="450"/>
    </location>
</feature>
<dbReference type="Gene3D" id="3.40.50.720">
    <property type="entry name" value="NAD(P)-binding Rossmann-like Domain"/>
    <property type="match status" value="1"/>
</dbReference>
<evidence type="ECO:0000256" key="2">
    <source>
        <dbReference type="ARBA" id="ARBA00009219"/>
    </source>
</evidence>
<feature type="domain" description="Reticulon" evidence="9">
    <location>
        <begin position="422"/>
        <end position="591"/>
    </location>
</feature>
<dbReference type="PANTHER" id="PTHR43245:SF51">
    <property type="entry name" value="SHORT CHAIN DEHYDROGENASE_REDUCTASE FAMILY 42E, MEMBER 2"/>
    <property type="match status" value="1"/>
</dbReference>
<dbReference type="InterPro" id="IPR003388">
    <property type="entry name" value="Reticulon"/>
</dbReference>
<dbReference type="SUPFAM" id="SSF51735">
    <property type="entry name" value="NAD(P)-binding Rossmann-fold domains"/>
    <property type="match status" value="1"/>
</dbReference>
<reference evidence="10 11" key="1">
    <citation type="submission" date="2019-12" db="EMBL/GenBank/DDBJ databases">
        <authorList>
            <person name="Alioto T."/>
            <person name="Alioto T."/>
            <person name="Gomez Garrido J."/>
        </authorList>
    </citation>
    <scope>NUCLEOTIDE SEQUENCE [LARGE SCALE GENOMIC DNA]</scope>
</reference>
<feature type="transmembrane region" description="Helical" evidence="8">
    <location>
        <begin position="548"/>
        <end position="566"/>
    </location>
</feature>
<dbReference type="GO" id="GO:0005789">
    <property type="term" value="C:endoplasmic reticulum membrane"/>
    <property type="evidence" value="ECO:0007669"/>
    <property type="project" value="UniProtKB-SubCell"/>
</dbReference>
<evidence type="ECO:0000256" key="7">
    <source>
        <dbReference type="ARBA" id="ARBA00023136"/>
    </source>
</evidence>
<dbReference type="Pfam" id="PF02453">
    <property type="entry name" value="Reticulon"/>
    <property type="match status" value="1"/>
</dbReference>
<name>A0A8S0RDS4_OLEEU</name>
<keyword evidence="3 8" id="KW-0812">Transmembrane</keyword>
<evidence type="ECO:0000313" key="10">
    <source>
        <dbReference type="EMBL" id="CAA2977681.1"/>
    </source>
</evidence>
<accession>A0A8S0RDS4</accession>
<dbReference type="Proteomes" id="UP000594638">
    <property type="component" value="Unassembled WGS sequence"/>
</dbReference>
<evidence type="ECO:0000256" key="8">
    <source>
        <dbReference type="RuleBase" id="RU363132"/>
    </source>
</evidence>
<comment type="caution">
    <text evidence="10">The sequence shown here is derived from an EMBL/GenBank/DDBJ whole genome shotgun (WGS) entry which is preliminary data.</text>
</comment>
<dbReference type="InterPro" id="IPR002225">
    <property type="entry name" value="3Beta_OHSteriod_DH/Estase"/>
</dbReference>
<comment type="similarity">
    <text evidence="2">Belongs to the 3-beta-HSD family.</text>
</comment>
<keyword evidence="11" id="KW-1185">Reference proteome</keyword>
<dbReference type="Gramene" id="OE9A031846T1">
    <property type="protein sequence ID" value="OE9A031846C1"/>
    <property type="gene ID" value="OE9A031846"/>
</dbReference>
<evidence type="ECO:0000256" key="6">
    <source>
        <dbReference type="ARBA" id="ARBA00023002"/>
    </source>
</evidence>
<dbReference type="GO" id="GO:0006694">
    <property type="term" value="P:steroid biosynthetic process"/>
    <property type="evidence" value="ECO:0007669"/>
    <property type="project" value="InterPro"/>
</dbReference>
<dbReference type="Pfam" id="PF01073">
    <property type="entry name" value="3Beta_HSD"/>
    <property type="match status" value="1"/>
</dbReference>
<keyword evidence="6" id="KW-0560">Oxidoreductase</keyword>
<evidence type="ECO:0000256" key="5">
    <source>
        <dbReference type="ARBA" id="ARBA00022989"/>
    </source>
</evidence>
<gene>
    <name evidence="10" type="ORF">OLEA9_A031846</name>
</gene>
<keyword evidence="5 8" id="KW-1133">Transmembrane helix</keyword>
<keyword evidence="7 8" id="KW-0472">Membrane</keyword>
<keyword evidence="4 8" id="KW-0256">Endoplasmic reticulum</keyword>
<evidence type="ECO:0000256" key="4">
    <source>
        <dbReference type="ARBA" id="ARBA00022824"/>
    </source>
</evidence>
<protein>
    <recommendedName>
        <fullName evidence="8">Reticulon-like protein</fullName>
    </recommendedName>
</protein>
<dbReference type="EMBL" id="CACTIH010003611">
    <property type="protein sequence ID" value="CAA2977681.1"/>
    <property type="molecule type" value="Genomic_DNA"/>
</dbReference>
<proteinExistence type="inferred from homology"/>
<comment type="subcellular location">
    <subcellularLocation>
        <location evidence="1 8">Endoplasmic reticulum membrane</location>
        <topology evidence="1 8">Multi-pass membrane protein</topology>
    </subcellularLocation>
</comment>
<dbReference type="PANTHER" id="PTHR43245">
    <property type="entry name" value="BIFUNCTIONAL POLYMYXIN RESISTANCE PROTEIN ARNA"/>
    <property type="match status" value="1"/>
</dbReference>
<evidence type="ECO:0000256" key="1">
    <source>
        <dbReference type="ARBA" id="ARBA00004477"/>
    </source>
</evidence>
<sequence>MHSCGCGGLEATTGLVVLRLMIVRKREGSREKIKMVEENGSHYDDRQLKTCVVIGGRGFIGRSLVERLLKLGNWIVRVIDSYPSPQILPSESILSQAFSSGRALYFRVDPLNKPQIIKAIEGVPVVFFTDSSGSLPCDFCFCYNIIVQGAKNVVNACRECKVKRLIYNSSADVVIDITRDILNGDESLPYPDQFQDIVASLKAQAEALILSANDIDGLLTCALRPCNVFGPGDEKLIPFLVNVANSGWAKFIIGNGAKQSDFTYVDNVSHALICAEESLDSHMVSVSGKAFFVNNLEPMKFWEFVSLVLDGLGYQRPIFNVPAWVVQYILLLMKLICVKLNNGKLDYSVSVHYVANLAAHTRTFSCSASQKHIGYSPVVSLEEGVALTVESFSHFARDSPFSKYNKSDEQSKAYKLLGSGKVADILLWREEKKTFTCFLLLVLLYYWFFLTGRTFISSAATLLLLIISVLSGYHMLPPNIHGFAIPRVPLSCFEISEVDMRESFLTMASLWNSPSHVTRILAQGSDWSTFLKVSALLYIFRLMVSHSLIIAIGVALVLAFTLFFVYEQYEEEIDGIVKVVSSRVTKEVSKLPMPFSILSRSKPSGSS</sequence>
<evidence type="ECO:0000256" key="3">
    <source>
        <dbReference type="ARBA" id="ARBA00022692"/>
    </source>
</evidence>
<evidence type="ECO:0000313" key="11">
    <source>
        <dbReference type="Proteomes" id="UP000594638"/>
    </source>
</evidence>
<dbReference type="OrthoDB" id="10058185at2759"/>
<dbReference type="AlphaFoldDB" id="A0A8S0RDS4"/>
<dbReference type="InterPro" id="IPR036291">
    <property type="entry name" value="NAD(P)-bd_dom_sf"/>
</dbReference>
<organism evidence="10 11">
    <name type="scientific">Olea europaea subsp. europaea</name>
    <dbReference type="NCBI Taxonomy" id="158383"/>
    <lineage>
        <taxon>Eukaryota</taxon>
        <taxon>Viridiplantae</taxon>
        <taxon>Streptophyta</taxon>
        <taxon>Embryophyta</taxon>
        <taxon>Tracheophyta</taxon>
        <taxon>Spermatophyta</taxon>
        <taxon>Magnoliopsida</taxon>
        <taxon>eudicotyledons</taxon>
        <taxon>Gunneridae</taxon>
        <taxon>Pentapetalae</taxon>
        <taxon>asterids</taxon>
        <taxon>lamiids</taxon>
        <taxon>Lamiales</taxon>
        <taxon>Oleaceae</taxon>
        <taxon>Oleeae</taxon>
        <taxon>Olea</taxon>
    </lineage>
</organism>